<organism evidence="1 2">
    <name type="scientific">Artomyces pyxidatus</name>
    <dbReference type="NCBI Taxonomy" id="48021"/>
    <lineage>
        <taxon>Eukaryota</taxon>
        <taxon>Fungi</taxon>
        <taxon>Dikarya</taxon>
        <taxon>Basidiomycota</taxon>
        <taxon>Agaricomycotina</taxon>
        <taxon>Agaricomycetes</taxon>
        <taxon>Russulales</taxon>
        <taxon>Auriscalpiaceae</taxon>
        <taxon>Artomyces</taxon>
    </lineage>
</organism>
<comment type="caution">
    <text evidence="1">The sequence shown here is derived from an EMBL/GenBank/DDBJ whole genome shotgun (WGS) entry which is preliminary data.</text>
</comment>
<sequence>MAVLSSAAIIFYSQRIAQAATLNPCLSSLNVRRVLTTCHHPSFPASLKTWLMSVVGEQVVRLRNNDCLELAALTFLYYDHLITFPDEVARIWSRPFSRPSFLFYLNRYIPFFGNIAVSVFTFSDLASTDKSCRNYGLARQLLLVFNQVLVSLLLAMRIMALYGNTRRFVVFIIGTGCMLFIVACWSLFGQHSSPVEGISGCHIAISTITGIHLAAAWEAQAVFDLLVFALTIRKTLQTRESMGRRLSFTGVGIVDLVYRDGAIYFA</sequence>
<evidence type="ECO:0000313" key="1">
    <source>
        <dbReference type="EMBL" id="KAI0062120.1"/>
    </source>
</evidence>
<name>A0ACB8T083_9AGAM</name>
<dbReference type="Proteomes" id="UP000814140">
    <property type="component" value="Unassembled WGS sequence"/>
</dbReference>
<dbReference type="EMBL" id="MU277209">
    <property type="protein sequence ID" value="KAI0062120.1"/>
    <property type="molecule type" value="Genomic_DNA"/>
</dbReference>
<reference evidence="1" key="2">
    <citation type="journal article" date="2022" name="New Phytol.">
        <title>Evolutionary transition to the ectomycorrhizal habit in the genomes of a hyperdiverse lineage of mushroom-forming fungi.</title>
        <authorList>
            <person name="Looney B."/>
            <person name="Miyauchi S."/>
            <person name="Morin E."/>
            <person name="Drula E."/>
            <person name="Courty P.E."/>
            <person name="Kohler A."/>
            <person name="Kuo A."/>
            <person name="LaButti K."/>
            <person name="Pangilinan J."/>
            <person name="Lipzen A."/>
            <person name="Riley R."/>
            <person name="Andreopoulos W."/>
            <person name="He G."/>
            <person name="Johnson J."/>
            <person name="Nolan M."/>
            <person name="Tritt A."/>
            <person name="Barry K.W."/>
            <person name="Grigoriev I.V."/>
            <person name="Nagy L.G."/>
            <person name="Hibbett D."/>
            <person name="Henrissat B."/>
            <person name="Matheny P.B."/>
            <person name="Labbe J."/>
            <person name="Martin F.M."/>
        </authorList>
    </citation>
    <scope>NUCLEOTIDE SEQUENCE</scope>
    <source>
        <strain evidence="1">HHB10654</strain>
    </source>
</reference>
<evidence type="ECO:0000313" key="2">
    <source>
        <dbReference type="Proteomes" id="UP000814140"/>
    </source>
</evidence>
<protein>
    <submittedName>
        <fullName evidence="1">Uncharacterized protein</fullName>
    </submittedName>
</protein>
<keyword evidence="2" id="KW-1185">Reference proteome</keyword>
<reference evidence="1" key="1">
    <citation type="submission" date="2021-03" db="EMBL/GenBank/DDBJ databases">
        <authorList>
            <consortium name="DOE Joint Genome Institute"/>
            <person name="Ahrendt S."/>
            <person name="Looney B.P."/>
            <person name="Miyauchi S."/>
            <person name="Morin E."/>
            <person name="Drula E."/>
            <person name="Courty P.E."/>
            <person name="Chicoki N."/>
            <person name="Fauchery L."/>
            <person name="Kohler A."/>
            <person name="Kuo A."/>
            <person name="Labutti K."/>
            <person name="Pangilinan J."/>
            <person name="Lipzen A."/>
            <person name="Riley R."/>
            <person name="Andreopoulos W."/>
            <person name="He G."/>
            <person name="Johnson J."/>
            <person name="Barry K.W."/>
            <person name="Grigoriev I.V."/>
            <person name="Nagy L."/>
            <person name="Hibbett D."/>
            <person name="Henrissat B."/>
            <person name="Matheny P.B."/>
            <person name="Labbe J."/>
            <person name="Martin F."/>
        </authorList>
    </citation>
    <scope>NUCLEOTIDE SEQUENCE</scope>
    <source>
        <strain evidence="1">HHB10654</strain>
    </source>
</reference>
<proteinExistence type="predicted"/>
<accession>A0ACB8T083</accession>
<gene>
    <name evidence="1" type="ORF">BV25DRAFT_1825981</name>
</gene>